<dbReference type="EMBL" id="JBHRTP010000023">
    <property type="protein sequence ID" value="MFC3107963.1"/>
    <property type="molecule type" value="Genomic_DNA"/>
</dbReference>
<dbReference type="RefSeq" id="WP_390323834.1">
    <property type="nucleotide sequence ID" value="NZ_JBHRTP010000023.1"/>
</dbReference>
<keyword evidence="4" id="KW-1133">Transmembrane helix</keyword>
<keyword evidence="3 6" id="KW-0012">Acyltransferase</keyword>
<reference evidence="7" key="1">
    <citation type="journal article" date="2019" name="Int. J. Syst. Evol. Microbiol.">
        <title>The Global Catalogue of Microorganisms (GCM) 10K type strain sequencing project: providing services to taxonomists for standard genome sequencing and annotation.</title>
        <authorList>
            <consortium name="The Broad Institute Genomics Platform"/>
            <consortium name="The Broad Institute Genome Sequencing Center for Infectious Disease"/>
            <person name="Wu L."/>
            <person name="Ma J."/>
        </authorList>
    </citation>
    <scope>NUCLEOTIDE SEQUENCE [LARGE SCALE GENOMIC DNA]</scope>
    <source>
        <strain evidence="7">KCTC 42986</strain>
    </source>
</reference>
<feature type="transmembrane region" description="Helical" evidence="4">
    <location>
        <begin position="12"/>
        <end position="41"/>
    </location>
</feature>
<comment type="pathway">
    <text evidence="1">Lipid metabolism.</text>
</comment>
<evidence type="ECO:0000256" key="4">
    <source>
        <dbReference type="SAM" id="Phobius"/>
    </source>
</evidence>
<feature type="transmembrane region" description="Helical" evidence="4">
    <location>
        <begin position="53"/>
        <end position="73"/>
    </location>
</feature>
<protein>
    <submittedName>
        <fullName evidence="6">Lysophospholipid acyltransferase family protein</fullName>
    </submittedName>
</protein>
<comment type="caution">
    <text evidence="6">The sequence shown here is derived from an EMBL/GenBank/DDBJ whole genome shotgun (WGS) entry which is preliminary data.</text>
</comment>
<feature type="domain" description="Phospholipid/glycerol acyltransferase" evidence="5">
    <location>
        <begin position="86"/>
        <end position="194"/>
    </location>
</feature>
<dbReference type="CDD" id="cd07989">
    <property type="entry name" value="LPLAT_AGPAT-like"/>
    <property type="match status" value="1"/>
</dbReference>
<evidence type="ECO:0000313" key="7">
    <source>
        <dbReference type="Proteomes" id="UP001595530"/>
    </source>
</evidence>
<sequence length="259" mass="28777">MLERTGRYWRIFATGLSFAAFGVGGLAMRVLLVPLLNLLIWKRQLRIRLARSMIRVAFRGFVGLMCGLGVLRYRITGLERLQRSGLLILANHPTLIDTVFLMAFVKRADCIVKSELWNNPFTHGPVRAAGYIRNDSGVDMLDDCIASLGCGNNLIIFPEGTRTLADGQVRLKRGAANIAVRGATNVTPVLIRCTPPTLGKGGKWWRVPPRRAQFNIHVQEDIDVRPFIAAAGSEILAARHLTEYLEDYFNKEGKAYAAA</sequence>
<dbReference type="SUPFAM" id="SSF69593">
    <property type="entry name" value="Glycerol-3-phosphate (1)-acyltransferase"/>
    <property type="match status" value="1"/>
</dbReference>
<evidence type="ECO:0000256" key="1">
    <source>
        <dbReference type="ARBA" id="ARBA00005189"/>
    </source>
</evidence>
<organism evidence="6 7">
    <name type="scientific">Undibacterium arcticum</name>
    <dbReference type="NCBI Taxonomy" id="1762892"/>
    <lineage>
        <taxon>Bacteria</taxon>
        <taxon>Pseudomonadati</taxon>
        <taxon>Pseudomonadota</taxon>
        <taxon>Betaproteobacteria</taxon>
        <taxon>Burkholderiales</taxon>
        <taxon>Oxalobacteraceae</taxon>
        <taxon>Undibacterium</taxon>
    </lineage>
</organism>
<proteinExistence type="predicted"/>
<keyword evidence="2" id="KW-0808">Transferase</keyword>
<dbReference type="Pfam" id="PF01553">
    <property type="entry name" value="Acyltransferase"/>
    <property type="match status" value="1"/>
</dbReference>
<dbReference type="SMART" id="SM00563">
    <property type="entry name" value="PlsC"/>
    <property type="match status" value="1"/>
</dbReference>
<evidence type="ECO:0000313" key="6">
    <source>
        <dbReference type="EMBL" id="MFC3107963.1"/>
    </source>
</evidence>
<dbReference type="GO" id="GO:0016746">
    <property type="term" value="F:acyltransferase activity"/>
    <property type="evidence" value="ECO:0007669"/>
    <property type="project" value="UniProtKB-KW"/>
</dbReference>
<gene>
    <name evidence="6" type="ORF">ACFOFO_08315</name>
</gene>
<keyword evidence="4" id="KW-0472">Membrane</keyword>
<dbReference type="Proteomes" id="UP001595530">
    <property type="component" value="Unassembled WGS sequence"/>
</dbReference>
<keyword evidence="4" id="KW-0812">Transmembrane</keyword>
<evidence type="ECO:0000256" key="2">
    <source>
        <dbReference type="ARBA" id="ARBA00022679"/>
    </source>
</evidence>
<dbReference type="PANTHER" id="PTHR10434">
    <property type="entry name" value="1-ACYL-SN-GLYCEROL-3-PHOSPHATE ACYLTRANSFERASE"/>
    <property type="match status" value="1"/>
</dbReference>
<accession>A0ABV7EYV0</accession>
<dbReference type="InterPro" id="IPR002123">
    <property type="entry name" value="Plipid/glycerol_acylTrfase"/>
</dbReference>
<evidence type="ECO:0000256" key="3">
    <source>
        <dbReference type="ARBA" id="ARBA00023315"/>
    </source>
</evidence>
<evidence type="ECO:0000259" key="5">
    <source>
        <dbReference type="SMART" id="SM00563"/>
    </source>
</evidence>
<keyword evidence="7" id="KW-1185">Reference proteome</keyword>
<name>A0ABV7EYV0_9BURK</name>
<dbReference type="PANTHER" id="PTHR10434:SF66">
    <property type="entry name" value="PHOSPHOLIPID_GLYCEROL ACYLTRANSFERASE DOMAIN-CONTAINING PROTEIN"/>
    <property type="match status" value="1"/>
</dbReference>